<accession>A0A9J6NXY9</accession>
<evidence type="ECO:0000259" key="3">
    <source>
        <dbReference type="PROSITE" id="PS50977"/>
    </source>
</evidence>
<dbReference type="PROSITE" id="PS50977">
    <property type="entry name" value="HTH_TETR_2"/>
    <property type="match status" value="1"/>
</dbReference>
<dbReference type="GO" id="GO:0003677">
    <property type="term" value="F:DNA binding"/>
    <property type="evidence" value="ECO:0007669"/>
    <property type="project" value="UniProtKB-UniRule"/>
</dbReference>
<feature type="domain" description="HTH tetR-type" evidence="3">
    <location>
        <begin position="9"/>
        <end position="69"/>
    </location>
</feature>
<sequence length="195" mass="22920">MDKKEIQKQRMMKYFIEAAKEIIKEEGVKGVSARKVGEKAGYSYATIYNYFNDLNTLLAYCVFDFFEDCHKYMMSCKKQGENPREQVITQGCAYFKYFAENPDMFQLIFLEDLGNAPEKFMKNIKRPSVRGLLRENLIECAKEGYIPEENIEILKDLIPSLLCGKLLFFLRRRNTEKLEDLIIIVKNEIEFLLSK</sequence>
<evidence type="ECO:0000256" key="1">
    <source>
        <dbReference type="ARBA" id="ARBA00023125"/>
    </source>
</evidence>
<dbReference type="Pfam" id="PF00440">
    <property type="entry name" value="TetR_N"/>
    <property type="match status" value="1"/>
</dbReference>
<gene>
    <name evidence="4" type="ORF">KDK92_06495</name>
</gene>
<keyword evidence="1 2" id="KW-0238">DNA-binding</keyword>
<evidence type="ECO:0000313" key="5">
    <source>
        <dbReference type="Proteomes" id="UP001056429"/>
    </source>
</evidence>
<name>A0A9J6NXY9_9CLOT</name>
<dbReference type="PANTHER" id="PTHR43479">
    <property type="entry name" value="ACREF/ENVCD OPERON REPRESSOR-RELATED"/>
    <property type="match status" value="1"/>
</dbReference>
<dbReference type="InterPro" id="IPR009057">
    <property type="entry name" value="Homeodomain-like_sf"/>
</dbReference>
<dbReference type="InterPro" id="IPR001647">
    <property type="entry name" value="HTH_TetR"/>
</dbReference>
<organism evidence="4 5">
    <name type="scientific">Oceanirhabdus seepicola</name>
    <dbReference type="NCBI Taxonomy" id="2828781"/>
    <lineage>
        <taxon>Bacteria</taxon>
        <taxon>Bacillati</taxon>
        <taxon>Bacillota</taxon>
        <taxon>Clostridia</taxon>
        <taxon>Eubacteriales</taxon>
        <taxon>Clostridiaceae</taxon>
        <taxon>Oceanirhabdus</taxon>
    </lineage>
</organism>
<dbReference type="Gene3D" id="1.10.357.10">
    <property type="entry name" value="Tetracycline Repressor, domain 2"/>
    <property type="match status" value="1"/>
</dbReference>
<dbReference type="EMBL" id="JAGSOJ010000001">
    <property type="protein sequence ID" value="MCM1989383.1"/>
    <property type="molecule type" value="Genomic_DNA"/>
</dbReference>
<dbReference type="SUPFAM" id="SSF48498">
    <property type="entry name" value="Tetracyclin repressor-like, C-terminal domain"/>
    <property type="match status" value="1"/>
</dbReference>
<dbReference type="RefSeq" id="WP_250858379.1">
    <property type="nucleotide sequence ID" value="NZ_JAGSOJ010000001.1"/>
</dbReference>
<proteinExistence type="predicted"/>
<feature type="DNA-binding region" description="H-T-H motif" evidence="2">
    <location>
        <begin position="32"/>
        <end position="51"/>
    </location>
</feature>
<evidence type="ECO:0000313" key="4">
    <source>
        <dbReference type="EMBL" id="MCM1989383.1"/>
    </source>
</evidence>
<protein>
    <submittedName>
        <fullName evidence="4">TetR/AcrR family transcriptional regulator</fullName>
    </submittedName>
</protein>
<dbReference type="SUPFAM" id="SSF46689">
    <property type="entry name" value="Homeodomain-like"/>
    <property type="match status" value="1"/>
</dbReference>
<dbReference type="InterPro" id="IPR036271">
    <property type="entry name" value="Tet_transcr_reg_TetR-rel_C_sf"/>
</dbReference>
<dbReference type="PANTHER" id="PTHR43479:SF11">
    <property type="entry name" value="ACREF_ENVCD OPERON REPRESSOR-RELATED"/>
    <property type="match status" value="1"/>
</dbReference>
<evidence type="ECO:0000256" key="2">
    <source>
        <dbReference type="PROSITE-ProRule" id="PRU00335"/>
    </source>
</evidence>
<dbReference type="InterPro" id="IPR050624">
    <property type="entry name" value="HTH-type_Tx_Regulator"/>
</dbReference>
<reference evidence="4" key="1">
    <citation type="journal article" date="2021" name="mSystems">
        <title>Bacteria and Archaea Synergistically Convert Glycine Betaine to Biogenic Methane in the Formosa Cold Seep of the South China Sea.</title>
        <authorList>
            <person name="Li L."/>
            <person name="Zhang W."/>
            <person name="Zhang S."/>
            <person name="Song L."/>
            <person name="Sun Q."/>
            <person name="Zhang H."/>
            <person name="Xiang H."/>
            <person name="Dong X."/>
        </authorList>
    </citation>
    <scope>NUCLEOTIDE SEQUENCE</scope>
    <source>
        <strain evidence="4">ZWT</strain>
    </source>
</reference>
<dbReference type="Proteomes" id="UP001056429">
    <property type="component" value="Unassembled WGS sequence"/>
</dbReference>
<reference evidence="4" key="2">
    <citation type="submission" date="2021-04" db="EMBL/GenBank/DDBJ databases">
        <authorList>
            <person name="Dong X."/>
        </authorList>
    </citation>
    <scope>NUCLEOTIDE SEQUENCE</scope>
    <source>
        <strain evidence="4">ZWT</strain>
    </source>
</reference>
<dbReference type="AlphaFoldDB" id="A0A9J6NXY9"/>
<dbReference type="PRINTS" id="PR00455">
    <property type="entry name" value="HTHTETR"/>
</dbReference>
<keyword evidence="5" id="KW-1185">Reference proteome</keyword>
<comment type="caution">
    <text evidence="4">The sequence shown here is derived from an EMBL/GenBank/DDBJ whole genome shotgun (WGS) entry which is preliminary data.</text>
</comment>